<reference evidence="2 3" key="1">
    <citation type="submission" date="2018-11" db="EMBL/GenBank/DDBJ databases">
        <authorList>
            <consortium name="Pathogen Informatics"/>
        </authorList>
    </citation>
    <scope>NUCLEOTIDE SEQUENCE [LARGE SCALE GENOMIC DNA]</scope>
</reference>
<gene>
    <name evidence="2" type="ORF">GPUH_LOCUS11447</name>
</gene>
<protein>
    <recommendedName>
        <fullName evidence="4">Mob1/phocein family protein</fullName>
    </recommendedName>
</protein>
<dbReference type="SUPFAM" id="SSF101152">
    <property type="entry name" value="Mob1/phocein"/>
    <property type="match status" value="1"/>
</dbReference>
<accession>A0A3P7PFP0</accession>
<dbReference type="SMART" id="SM01388">
    <property type="entry name" value="Mob1_phocein"/>
    <property type="match status" value="1"/>
</dbReference>
<name>A0A3P7PFP0_9BILA</name>
<dbReference type="EMBL" id="UYRT01078561">
    <property type="protein sequence ID" value="VDN18792.1"/>
    <property type="molecule type" value="Genomic_DNA"/>
</dbReference>
<evidence type="ECO:0000313" key="3">
    <source>
        <dbReference type="Proteomes" id="UP000271098"/>
    </source>
</evidence>
<feature type="binding site" evidence="1">
    <location>
        <position position="150"/>
    </location>
    <ligand>
        <name>Zn(2+)</name>
        <dbReference type="ChEBI" id="CHEBI:29105"/>
    </ligand>
</feature>
<organism evidence="2 3">
    <name type="scientific">Gongylonema pulchrum</name>
    <dbReference type="NCBI Taxonomy" id="637853"/>
    <lineage>
        <taxon>Eukaryota</taxon>
        <taxon>Metazoa</taxon>
        <taxon>Ecdysozoa</taxon>
        <taxon>Nematoda</taxon>
        <taxon>Chromadorea</taxon>
        <taxon>Rhabditida</taxon>
        <taxon>Spirurina</taxon>
        <taxon>Spiruromorpha</taxon>
        <taxon>Spiruroidea</taxon>
        <taxon>Gongylonematidae</taxon>
        <taxon>Gongylonema</taxon>
    </lineage>
</organism>
<evidence type="ECO:0000313" key="2">
    <source>
        <dbReference type="EMBL" id="VDN18792.1"/>
    </source>
</evidence>
<dbReference type="Gene3D" id="1.20.140.30">
    <property type="entry name" value="MOB kinase activator"/>
    <property type="match status" value="1"/>
</dbReference>
<evidence type="ECO:0000256" key="1">
    <source>
        <dbReference type="PIRSR" id="PIRSR605301-1"/>
    </source>
</evidence>
<dbReference type="AlphaFoldDB" id="A0A3P7PFP0"/>
<dbReference type="InterPro" id="IPR036703">
    <property type="entry name" value="MOB_kinase_act_sf"/>
</dbReference>
<keyword evidence="1" id="KW-0479">Metal-binding</keyword>
<dbReference type="InterPro" id="IPR005301">
    <property type="entry name" value="MOB_kinase_act_fam"/>
</dbReference>
<dbReference type="OrthoDB" id="8170117at2759"/>
<dbReference type="Pfam" id="PF03637">
    <property type="entry name" value="Mob1_phocein"/>
    <property type="match status" value="1"/>
</dbReference>
<keyword evidence="1" id="KW-0862">Zinc</keyword>
<feature type="binding site" evidence="1">
    <location>
        <position position="71"/>
    </location>
    <ligand>
        <name>Zn(2+)</name>
        <dbReference type="ChEBI" id="CHEBI:29105"/>
    </ligand>
</feature>
<feature type="binding site" evidence="1">
    <location>
        <position position="145"/>
    </location>
    <ligand>
        <name>Zn(2+)</name>
        <dbReference type="ChEBI" id="CHEBI:29105"/>
    </ligand>
</feature>
<dbReference type="Proteomes" id="UP000271098">
    <property type="component" value="Unassembled WGS sequence"/>
</dbReference>
<feature type="binding site" evidence="1">
    <location>
        <position position="66"/>
    </location>
    <ligand>
        <name>Zn(2+)</name>
        <dbReference type="ChEBI" id="CHEBI:29105"/>
    </ligand>
</feature>
<keyword evidence="3" id="KW-1185">Reference proteome</keyword>
<evidence type="ECO:0008006" key="4">
    <source>
        <dbReference type="Google" id="ProtNLM"/>
    </source>
</evidence>
<dbReference type="PANTHER" id="PTHR22599">
    <property type="entry name" value="MPS ONE BINDER KINASE ACTIVATOR-LIKE MOB"/>
    <property type="match status" value="1"/>
</dbReference>
<proteinExistence type="predicted"/>
<sequence length="205" mass="23974">MGSGNLREAVKLPEGEDPNEWIAVNGRKAVFDDRLPRRPFLVDDIFVVLDFFNQVSMLYGTISDHCTVESCPKMCAGPKFEYQWTDGRRPIRCPAPVYIDYLMAWVHEQIDDENIFPSLIGQPFPPNFLHIAEAVVKRLFRVYAHVYHQHLELIEHLNAVEHLNTSFKHFMLFVHEFDLIDPRHLAPLRVFIDQLVPEWNYSTIL</sequence>